<dbReference type="GO" id="GO:0031901">
    <property type="term" value="C:early endosome membrane"/>
    <property type="evidence" value="ECO:0007669"/>
    <property type="project" value="TreeGrafter"/>
</dbReference>
<dbReference type="EMBL" id="HBIB01050198">
    <property type="protein sequence ID" value="CAE0270821.1"/>
    <property type="molecule type" value="Transcribed_RNA"/>
</dbReference>
<dbReference type="GO" id="GO:0051898">
    <property type="term" value="P:negative regulation of phosphatidylinositol 3-kinase/protein kinase B signal transduction"/>
    <property type="evidence" value="ECO:0007669"/>
    <property type="project" value="InterPro"/>
</dbReference>
<dbReference type="EMBL" id="HBIB01050193">
    <property type="protein sequence ID" value="CAE0270816.1"/>
    <property type="molecule type" value="Transcribed_RNA"/>
</dbReference>
<dbReference type="AlphaFoldDB" id="A0A7S3GMB8"/>
<dbReference type="InterPro" id="IPR039724">
    <property type="entry name" value="WDR91"/>
</dbReference>
<name>A0A7S3GMB8_9EUKA</name>
<sequence length="132" mass="15500">MSLPGTPATAHVDQVLREYLLFRGFVRTLQSFDLEQQNDKLIAYDIDKVKDRIFELIDKLELAGFLTLWKLLADRFFVNLDDQTSEAVANIEKSLQRLFLVKCVRSRKLDKVSEFLRRNSEVFGTDASWQRW</sequence>
<evidence type="ECO:0000313" key="4">
    <source>
        <dbReference type="EMBL" id="CAE0270821.1"/>
    </source>
</evidence>
<dbReference type="GO" id="GO:0141039">
    <property type="term" value="F:phosphatidylinositol 3-kinase inhibitor activity"/>
    <property type="evidence" value="ECO:0007669"/>
    <property type="project" value="InterPro"/>
</dbReference>
<gene>
    <name evidence="1" type="ORF">PBIL07802_LOCUS33165</name>
    <name evidence="2" type="ORF">PBIL07802_LOCUS33168</name>
    <name evidence="3" type="ORF">PBIL07802_LOCUS33171</name>
    <name evidence="4" type="ORF">PBIL07802_LOCUS33176</name>
</gene>
<dbReference type="GO" id="GO:0031902">
    <property type="term" value="C:late endosome membrane"/>
    <property type="evidence" value="ECO:0007669"/>
    <property type="project" value="TreeGrafter"/>
</dbReference>
<protein>
    <recommendedName>
        <fullName evidence="5">LisH domain-containing protein</fullName>
    </recommendedName>
</protein>
<organism evidence="2">
    <name type="scientific">Palpitomonas bilix</name>
    <dbReference type="NCBI Taxonomy" id="652834"/>
    <lineage>
        <taxon>Eukaryota</taxon>
        <taxon>Eukaryota incertae sedis</taxon>
    </lineage>
</organism>
<evidence type="ECO:0000313" key="3">
    <source>
        <dbReference type="EMBL" id="CAE0270816.1"/>
    </source>
</evidence>
<dbReference type="EMBL" id="HBIB01050190">
    <property type="protein sequence ID" value="CAE0270813.1"/>
    <property type="molecule type" value="Transcribed_RNA"/>
</dbReference>
<evidence type="ECO:0000313" key="2">
    <source>
        <dbReference type="EMBL" id="CAE0270813.1"/>
    </source>
</evidence>
<dbReference type="EMBL" id="HBIB01050187">
    <property type="protein sequence ID" value="CAE0270810.1"/>
    <property type="molecule type" value="Transcribed_RNA"/>
</dbReference>
<evidence type="ECO:0008006" key="5">
    <source>
        <dbReference type="Google" id="ProtNLM"/>
    </source>
</evidence>
<evidence type="ECO:0000313" key="1">
    <source>
        <dbReference type="EMBL" id="CAE0270810.1"/>
    </source>
</evidence>
<dbReference type="GO" id="GO:0045022">
    <property type="term" value="P:early endosome to late endosome transport"/>
    <property type="evidence" value="ECO:0007669"/>
    <property type="project" value="InterPro"/>
</dbReference>
<reference evidence="2" key="1">
    <citation type="submission" date="2021-01" db="EMBL/GenBank/DDBJ databases">
        <authorList>
            <person name="Corre E."/>
            <person name="Pelletier E."/>
            <person name="Niang G."/>
            <person name="Scheremetjew M."/>
            <person name="Finn R."/>
            <person name="Kale V."/>
            <person name="Holt S."/>
            <person name="Cochrane G."/>
            <person name="Meng A."/>
            <person name="Brown T."/>
            <person name="Cohen L."/>
        </authorList>
    </citation>
    <scope>NUCLEOTIDE SEQUENCE</scope>
    <source>
        <strain evidence="2">NIES-2562</strain>
    </source>
</reference>
<dbReference type="PANTHER" id="PTHR13083">
    <property type="entry name" value="WD REPEAT-CONTAINING PROTEIN 91"/>
    <property type="match status" value="1"/>
</dbReference>
<dbReference type="PANTHER" id="PTHR13083:SF3">
    <property type="entry name" value="WD REPEAT-CONTAINING PROTEIN 91"/>
    <property type="match status" value="1"/>
</dbReference>
<accession>A0A7S3GMB8</accession>
<proteinExistence type="predicted"/>